<dbReference type="PANTHER" id="PTHR33713:SF6">
    <property type="entry name" value="ANTITOXIN YEFM"/>
    <property type="match status" value="1"/>
</dbReference>
<dbReference type="Pfam" id="PF02604">
    <property type="entry name" value="PhdYeFM_antitox"/>
    <property type="match status" value="1"/>
</dbReference>
<dbReference type="SUPFAM" id="SSF143120">
    <property type="entry name" value="YefM-like"/>
    <property type="match status" value="1"/>
</dbReference>
<dbReference type="STRING" id="484498.SAMN05421686_102289"/>
<dbReference type="InterPro" id="IPR036165">
    <property type="entry name" value="YefM-like_sf"/>
</dbReference>
<keyword evidence="4" id="KW-1185">Reference proteome</keyword>
<proteinExistence type="inferred from homology"/>
<comment type="similarity">
    <text evidence="1 2">Belongs to the phD/YefM antitoxin family.</text>
</comment>
<evidence type="ECO:0000256" key="1">
    <source>
        <dbReference type="ARBA" id="ARBA00009981"/>
    </source>
</evidence>
<evidence type="ECO:0000313" key="3">
    <source>
        <dbReference type="EMBL" id="SIS55489.1"/>
    </source>
</evidence>
<accession>A0A1N7K1L9</accession>
<dbReference type="EMBL" id="FTOH01000002">
    <property type="protein sequence ID" value="SIS55489.1"/>
    <property type="molecule type" value="Genomic_DNA"/>
</dbReference>
<dbReference type="NCBIfam" id="TIGR01552">
    <property type="entry name" value="phd_fam"/>
    <property type="match status" value="1"/>
</dbReference>
<sequence>MIGGSIGCKLTKSHDSHGLNDMNKMTANQAKTHFGELLLQTQREPVQITKNGKPAAVVLSAEDYASNEELKLQLLQLRAVQAEKDVASGLTTDGDAFLSDLTQQD</sequence>
<name>A0A1N7K1L9_9GAMM</name>
<dbReference type="AlphaFoldDB" id="A0A1N7K1L9"/>
<dbReference type="InterPro" id="IPR051405">
    <property type="entry name" value="phD/YefM_antitoxin"/>
</dbReference>
<evidence type="ECO:0000313" key="4">
    <source>
        <dbReference type="Proteomes" id="UP000185639"/>
    </source>
</evidence>
<dbReference type="Gene3D" id="3.40.1620.10">
    <property type="entry name" value="YefM-like domain"/>
    <property type="match status" value="1"/>
</dbReference>
<gene>
    <name evidence="3" type="ORF">SAMN05421686_102289</name>
</gene>
<organism evidence="3 4">
    <name type="scientific">Thalassolituus maritimus</name>
    <dbReference type="NCBI Taxonomy" id="484498"/>
    <lineage>
        <taxon>Bacteria</taxon>
        <taxon>Pseudomonadati</taxon>
        <taxon>Pseudomonadota</taxon>
        <taxon>Gammaproteobacteria</taxon>
        <taxon>Oceanospirillales</taxon>
        <taxon>Oceanospirillaceae</taxon>
        <taxon>Thalassolituus</taxon>
    </lineage>
</organism>
<reference evidence="4" key="1">
    <citation type="submission" date="2017-01" db="EMBL/GenBank/DDBJ databases">
        <authorList>
            <person name="Varghese N."/>
            <person name="Submissions S."/>
        </authorList>
    </citation>
    <scope>NUCLEOTIDE SEQUENCE [LARGE SCALE GENOMIC DNA]</scope>
    <source>
        <strain evidence="4">DSM 24913</strain>
    </source>
</reference>
<protein>
    <recommendedName>
        <fullName evidence="2">Antitoxin</fullName>
    </recommendedName>
</protein>
<dbReference type="PANTHER" id="PTHR33713">
    <property type="entry name" value="ANTITOXIN YAFN-RELATED"/>
    <property type="match status" value="1"/>
</dbReference>
<evidence type="ECO:0000256" key="2">
    <source>
        <dbReference type="RuleBase" id="RU362080"/>
    </source>
</evidence>
<dbReference type="Proteomes" id="UP000185639">
    <property type="component" value="Unassembled WGS sequence"/>
</dbReference>
<comment type="function">
    <text evidence="2">Antitoxin component of a type II toxin-antitoxin (TA) system.</text>
</comment>
<dbReference type="InterPro" id="IPR006442">
    <property type="entry name" value="Antitoxin_Phd/YefM"/>
</dbReference>